<dbReference type="Proteomes" id="UP001152561">
    <property type="component" value="Unassembled WGS sequence"/>
</dbReference>
<gene>
    <name evidence="1" type="ORF">K7X08_026984</name>
</gene>
<keyword evidence="2" id="KW-1185">Reference proteome</keyword>
<dbReference type="InterPro" id="IPR036188">
    <property type="entry name" value="FAD/NAD-bd_sf"/>
</dbReference>
<evidence type="ECO:0000313" key="2">
    <source>
        <dbReference type="Proteomes" id="UP001152561"/>
    </source>
</evidence>
<organism evidence="1 2">
    <name type="scientific">Anisodus acutangulus</name>
    <dbReference type="NCBI Taxonomy" id="402998"/>
    <lineage>
        <taxon>Eukaryota</taxon>
        <taxon>Viridiplantae</taxon>
        <taxon>Streptophyta</taxon>
        <taxon>Embryophyta</taxon>
        <taxon>Tracheophyta</taxon>
        <taxon>Spermatophyta</taxon>
        <taxon>Magnoliopsida</taxon>
        <taxon>eudicotyledons</taxon>
        <taxon>Gunneridae</taxon>
        <taxon>Pentapetalae</taxon>
        <taxon>asterids</taxon>
        <taxon>lamiids</taxon>
        <taxon>Solanales</taxon>
        <taxon>Solanaceae</taxon>
        <taxon>Solanoideae</taxon>
        <taxon>Hyoscyameae</taxon>
        <taxon>Anisodus</taxon>
    </lineage>
</organism>
<comment type="caution">
    <text evidence="1">The sequence shown here is derived from an EMBL/GenBank/DDBJ whole genome shotgun (WGS) entry which is preliminary data.</text>
</comment>
<evidence type="ECO:0000313" key="1">
    <source>
        <dbReference type="EMBL" id="KAJ8531550.1"/>
    </source>
</evidence>
<name>A0A9Q1QWF5_9SOLA</name>
<evidence type="ECO:0008006" key="3">
    <source>
        <dbReference type="Google" id="ProtNLM"/>
    </source>
</evidence>
<proteinExistence type="predicted"/>
<dbReference type="AlphaFoldDB" id="A0A9Q1QWF5"/>
<reference evidence="2" key="1">
    <citation type="journal article" date="2023" name="Proc. Natl. Acad. Sci. U.S.A.">
        <title>Genomic and structural basis for evolution of tropane alkaloid biosynthesis.</title>
        <authorList>
            <person name="Wanga Y.-J."/>
            <person name="Taina T."/>
            <person name="Yua J.-Y."/>
            <person name="Lia J."/>
            <person name="Xua B."/>
            <person name="Chenc J."/>
            <person name="D'Auriad J.C."/>
            <person name="Huanga J.-P."/>
            <person name="Huanga S.-X."/>
        </authorList>
    </citation>
    <scope>NUCLEOTIDE SEQUENCE [LARGE SCALE GENOMIC DNA]</scope>
    <source>
        <strain evidence="2">cv. KIB-2019</strain>
    </source>
</reference>
<dbReference type="EMBL" id="JAJAGQ010000021">
    <property type="protein sequence ID" value="KAJ8531550.1"/>
    <property type="molecule type" value="Genomic_DNA"/>
</dbReference>
<sequence>MIRYEEVTSNSLFLEMDKTSNMVPSADKLPPSKYGVTRPGTIETNIRGVFATGDIQDKKYRQAITGAGAVLVRSKHGPQRWKKMMLVNEYLIKRWRFTGVGPVSPDVAINCQVPVY</sequence>
<dbReference type="Gene3D" id="3.50.50.60">
    <property type="entry name" value="FAD/NAD(P)-binding domain"/>
    <property type="match status" value="1"/>
</dbReference>
<accession>A0A9Q1QWF5</accession>
<protein>
    <recommendedName>
        <fullName evidence="3">FAD/NAD(P)-binding domain-containing protein</fullName>
    </recommendedName>
</protein>
<dbReference type="OrthoDB" id="371245at2759"/>